<dbReference type="PANTHER" id="PTHR36505">
    <property type="entry name" value="BLR1072 PROTEIN"/>
    <property type="match status" value="1"/>
</dbReference>
<reference evidence="2 3" key="5">
    <citation type="journal article" date="2010" name="Appl. Environ. Microbiol.">
        <title>phrR-like gene praR of Azorhizobium caulinodans ORS571 is essential for symbiosis with Sesbania rostrata and is involved in expression of reb genes.</title>
        <authorList>
            <person name="Akiba N."/>
            <person name="Aono T."/>
            <person name="Toyazaki H."/>
            <person name="Sato S."/>
            <person name="Oyaizu H."/>
        </authorList>
    </citation>
    <scope>NUCLEOTIDE SEQUENCE [LARGE SCALE GENOMIC DNA]</scope>
    <source>
        <strain evidence="3">ATCC 43989 / DSM 5975 / JCM 20966 / LMG 6465 / NBRC 14845 / NCIMB 13405 / ORS 571</strain>
    </source>
</reference>
<dbReference type="Proteomes" id="UP000000270">
    <property type="component" value="Chromosome"/>
</dbReference>
<evidence type="ECO:0000313" key="2">
    <source>
        <dbReference type="EMBL" id="BAF90602.1"/>
    </source>
</evidence>
<name>A8HZN1_AZOC5</name>
<accession>A8HZN1</accession>
<evidence type="ECO:0000313" key="3">
    <source>
        <dbReference type="Proteomes" id="UP000000270"/>
    </source>
</evidence>
<sequence>MEPHDETKALISASTLKGTDVFDTEGNHVGSLQDVMIDKRTGVLASAVITFGGVLGIGGEDRPVPWNALRYDARQGGFVIGIPIPTAEETPAPAVSVAF</sequence>
<dbReference type="RefSeq" id="WP_012173123.1">
    <property type="nucleotide sequence ID" value="NC_009937.1"/>
</dbReference>
<dbReference type="HOGENOM" id="CLU_108884_2_0_5"/>
<reference evidence="2 3" key="1">
    <citation type="journal article" date="2007" name="Appl. Environ. Microbiol.">
        <title>Rhizobial factors required for stem nodule maturation and maintenance in Sesbania rostrata-Azorhizobium caulinodans ORS571 symbiosis.</title>
        <authorList>
            <person name="Suzuki S."/>
            <person name="Aono T."/>
            <person name="Lee KB."/>
            <person name="Suzuki T."/>
            <person name="Liu CT."/>
            <person name="Miwa H."/>
            <person name="Wakao S."/>
            <person name="Iki T."/>
            <person name="Oyaizu H."/>
        </authorList>
    </citation>
    <scope>NUCLEOTIDE SEQUENCE [LARGE SCALE GENOMIC DNA]</scope>
    <source>
        <strain evidence="3">ATCC 43989 / DSM 5975 / JCM 20966 / LMG 6465 / NBRC 14845 / NCIMB 13405 / ORS 571</strain>
    </source>
</reference>
<dbReference type="EMBL" id="AP009384">
    <property type="protein sequence ID" value="BAF90602.1"/>
    <property type="molecule type" value="Genomic_DNA"/>
</dbReference>
<proteinExistence type="predicted"/>
<dbReference type="KEGG" id="azc:AZC_4604"/>
<dbReference type="Pfam" id="PF05239">
    <property type="entry name" value="PRC"/>
    <property type="match status" value="1"/>
</dbReference>
<dbReference type="SUPFAM" id="SSF50346">
    <property type="entry name" value="PRC-barrel domain"/>
    <property type="match status" value="1"/>
</dbReference>
<gene>
    <name evidence="2" type="ordered locus">AZC_4604</name>
</gene>
<feature type="domain" description="PRC-barrel" evidence="1">
    <location>
        <begin position="11"/>
        <end position="80"/>
    </location>
</feature>
<reference evidence="2 3" key="6">
    <citation type="journal article" date="2011" name="Appl. Environ. Microbiol.">
        <title>Involvement of the azorhizobial chromosome partition gene (parA) in the onset of bacteroid differentiation during Sesbania rostrata stem nodule development.</title>
        <authorList>
            <person name="Liu CT."/>
            <person name="Lee KB."/>
            <person name="Wang YS."/>
            <person name="Peng MH."/>
            <person name="Lee KT."/>
            <person name="Suzuki S."/>
            <person name="Suzuki T."/>
            <person name="Oyaizu H."/>
        </authorList>
    </citation>
    <scope>NUCLEOTIDE SEQUENCE [LARGE SCALE GENOMIC DNA]</scope>
    <source>
        <strain evidence="3">ATCC 43989 / DSM 5975 / JCM 20966 / LMG 6465 / NBRC 14845 / NCIMB 13405 / ORS 571</strain>
    </source>
</reference>
<dbReference type="STRING" id="438753.AZC_4604"/>
<evidence type="ECO:0000259" key="1">
    <source>
        <dbReference type="Pfam" id="PF05239"/>
    </source>
</evidence>
<dbReference type="InterPro" id="IPR027275">
    <property type="entry name" value="PRC-brl_dom"/>
</dbReference>
<protein>
    <recommendedName>
        <fullName evidence="1">PRC-barrel domain-containing protein</fullName>
    </recommendedName>
</protein>
<dbReference type="InterPro" id="IPR011033">
    <property type="entry name" value="PRC_barrel-like_sf"/>
</dbReference>
<dbReference type="eggNOG" id="COG1873">
    <property type="taxonomic scope" value="Bacteria"/>
</dbReference>
<dbReference type="PANTHER" id="PTHR36505:SF1">
    <property type="entry name" value="BLR1072 PROTEIN"/>
    <property type="match status" value="1"/>
</dbReference>
<dbReference type="Gene3D" id="2.30.30.240">
    <property type="entry name" value="PRC-barrel domain"/>
    <property type="match status" value="1"/>
</dbReference>
<keyword evidence="3" id="KW-1185">Reference proteome</keyword>
<reference evidence="3" key="2">
    <citation type="submission" date="2007-04" db="EMBL/GenBank/DDBJ databases">
        <title>Complete genome sequence of the nitrogen-fixing bacterium Azorhizobium caulinodans ORS571.</title>
        <authorList>
            <person name="Lee K.B."/>
            <person name="Backer P.D."/>
            <person name="Aono T."/>
            <person name="Liu C.T."/>
            <person name="Suzuki S."/>
            <person name="Suzuki T."/>
            <person name="Kaneko T."/>
            <person name="Yamada M."/>
            <person name="Tabata S."/>
            <person name="Kupfer D.M."/>
            <person name="Najar F.Z."/>
            <person name="Wiley G.B."/>
            <person name="Roe B."/>
            <person name="Binnewies T."/>
            <person name="Ussery D."/>
            <person name="Vereecke D."/>
            <person name="Gevers D."/>
            <person name="Holsters M."/>
            <person name="Oyaizu H."/>
        </authorList>
    </citation>
    <scope>NUCLEOTIDE SEQUENCE [LARGE SCALE GENOMIC DNA]</scope>
    <source>
        <strain evidence="3">ATCC 43989 / DSM 5975 / JCM 20966 / LMG 6465 / NBRC 14845 / NCIMB 13405 / ORS 571</strain>
    </source>
</reference>
<dbReference type="AlphaFoldDB" id="A8HZN1"/>
<reference evidence="2 3" key="3">
    <citation type="journal article" date="2008" name="BMC Genomics">
        <title>The genome of the versatile nitrogen fixer Azorhizobium caulinodans ORS571.</title>
        <authorList>
            <person name="Lee KB."/>
            <person name="Backer P.D."/>
            <person name="Aono T."/>
            <person name="Liu CT."/>
            <person name="Suzuki S."/>
            <person name="Suzuki T."/>
            <person name="Kaneko T."/>
            <person name="Yamada M."/>
            <person name="Tabata S."/>
            <person name="Kupfer D.M."/>
            <person name="Najar F.Z."/>
            <person name="Wiley G.B."/>
            <person name="Roe B."/>
            <person name="Binnewies T.T."/>
            <person name="Ussery D.W."/>
            <person name="D'Haeze W."/>
            <person name="Herder J.D."/>
            <person name="Gevers D."/>
            <person name="Vereecke D."/>
            <person name="Holsters M."/>
            <person name="Oyaizu H."/>
        </authorList>
    </citation>
    <scope>NUCLEOTIDE SEQUENCE [LARGE SCALE GENOMIC DNA]</scope>
    <source>
        <strain evidence="3">ATCC 43989 / DSM 5975 / JCM 20966 / LMG 6465 / NBRC 14845 / NCIMB 13405 / ORS 571</strain>
    </source>
</reference>
<reference evidence="2 3" key="4">
    <citation type="journal article" date="2009" name="Appl. Environ. Microbiol.">
        <title>Comparative genome-wide transcriptional profiling of Azorhizobium caulinodans ORS571 grown under free-living and symbiotic conditions.</title>
        <authorList>
            <person name="Tsukada S."/>
            <person name="Aono T."/>
            <person name="Akiba N."/>
            <person name="Lee KB."/>
            <person name="Liu CT."/>
            <person name="Toyazaki H."/>
            <person name="Oyaizu H."/>
        </authorList>
    </citation>
    <scope>NUCLEOTIDE SEQUENCE [LARGE SCALE GENOMIC DNA]</scope>
    <source>
        <strain evidence="3">ATCC 43989 / DSM 5975 / JCM 20966 / LMG 6465 / NBRC 14845 / NCIMB 13405 / ORS 571</strain>
    </source>
</reference>
<organism evidence="2 3">
    <name type="scientific">Azorhizobium caulinodans (strain ATCC 43989 / DSM 5975 / JCM 20966 / LMG 6465 / NBRC 14845 / NCIMB 13405 / ORS 571)</name>
    <dbReference type="NCBI Taxonomy" id="438753"/>
    <lineage>
        <taxon>Bacteria</taxon>
        <taxon>Pseudomonadati</taxon>
        <taxon>Pseudomonadota</taxon>
        <taxon>Alphaproteobacteria</taxon>
        <taxon>Hyphomicrobiales</taxon>
        <taxon>Xanthobacteraceae</taxon>
        <taxon>Azorhizobium</taxon>
    </lineage>
</organism>